<feature type="transmembrane region" description="Helical" evidence="1">
    <location>
        <begin position="112"/>
        <end position="131"/>
    </location>
</feature>
<sequence length="811" mass="87729">MVPLFNLHFEHSGSLVAVAVGICLTASWSVAMLAIDLDRTAAEPGEPLGWRHAALALAAGLGVWATHFIAILAYRPDLLLRYDVPITILSALVGIALVGVPLVAVTRLRRRVARIAAATVAGAGIWCMHAVGLTGMTDCVHVFSWPTNITGLVLGTVLMATWQLHRGWARSRTAACMLFALAICTTHFVALSGDIVIGSIGDVRGSLLSPGLVAACMAFGVSVTCLASLLTFERFRTTREEEGHTLRAVLESMSDGLVFIDGNARLQHFNHRFLEMYAIPDGAIAPGMTITACIDIVARHRGWRPERRAEIRAAMQQWIRTDATFDREWAMDDGCVYRMQCRPMQSKGVVLTFNDVSAERQALRNLTHLAYHDPLTGLGNRRSLREQKEARIRIGTPFSLLMIDLDDFKRINDAFGHAVGDQLLVHVAAELTRLLPQDSFIARMGGDELAILASETGDAAAALADSIVAQLSGAVVINGCRLLPSCSIGISHFSGACSADDLMKRADMALYEAKRLGRRRAQAYLPGLAERLAERQGIVDDLHEAVQTGGFALAFQPVVDLLTGGTTGYEALIRWNHPVRGWIPPGVFIPIAEQCGLVEDIGRWVMMEACRHLAGWSPHLNVAINISAAQLKSEGLLHSLTQAILIHGVAPERVEIEITETALIDDAGRTAVMLDRIRKLGIKVSLDDFGTGQSSLAHLRDFRFDRIKIDRSFVAEAANDPRCMAVLRATVAIGKELGVLTHAEGVETREQLDVLHDIGCDVAQGYLLGRPVVPFTDATADFAELPGDTIIGAPGDTDPRSSGVTVARLAA</sequence>
<feature type="domain" description="EAL" evidence="2">
    <location>
        <begin position="535"/>
        <end position="785"/>
    </location>
</feature>
<dbReference type="SMART" id="SM00267">
    <property type="entry name" value="GGDEF"/>
    <property type="match status" value="1"/>
</dbReference>
<dbReference type="PROSITE" id="PS50887">
    <property type="entry name" value="GGDEF"/>
    <property type="match status" value="1"/>
</dbReference>
<dbReference type="AlphaFoldDB" id="A0A2T4YP72"/>
<evidence type="ECO:0000313" key="5">
    <source>
        <dbReference type="EMBL" id="PTM45305.1"/>
    </source>
</evidence>
<accession>A0A2T4YP72</accession>
<dbReference type="CDD" id="cd01948">
    <property type="entry name" value="EAL"/>
    <property type="match status" value="1"/>
</dbReference>
<dbReference type="Pfam" id="PF03707">
    <property type="entry name" value="MHYT"/>
    <property type="match status" value="1"/>
</dbReference>
<dbReference type="SUPFAM" id="SSF55073">
    <property type="entry name" value="Nucleotide cyclase"/>
    <property type="match status" value="1"/>
</dbReference>
<feature type="transmembrane region" description="Helical" evidence="1">
    <location>
        <begin position="212"/>
        <end position="232"/>
    </location>
</feature>
<dbReference type="GO" id="GO:0016020">
    <property type="term" value="C:membrane"/>
    <property type="evidence" value="ECO:0007669"/>
    <property type="project" value="UniProtKB-UniRule"/>
</dbReference>
<dbReference type="RefSeq" id="WP_107931508.1">
    <property type="nucleotide sequence ID" value="NZ_PZZN01000002.1"/>
</dbReference>
<gene>
    <name evidence="5" type="ORF">C8J24_1520</name>
</gene>
<feature type="domain" description="GGDEF" evidence="3">
    <location>
        <begin position="396"/>
        <end position="526"/>
    </location>
</feature>
<protein>
    <submittedName>
        <fullName evidence="5">Diguanylate cyclase (GGDEF)-like protein</fullName>
    </submittedName>
</protein>
<dbReference type="InterPro" id="IPR029787">
    <property type="entry name" value="Nucleotide_cyclase"/>
</dbReference>
<dbReference type="CDD" id="cd01949">
    <property type="entry name" value="GGDEF"/>
    <property type="match status" value="1"/>
</dbReference>
<dbReference type="InterPro" id="IPR052155">
    <property type="entry name" value="Biofilm_reg_signaling"/>
</dbReference>
<evidence type="ECO:0000256" key="1">
    <source>
        <dbReference type="PROSITE-ProRule" id="PRU00244"/>
    </source>
</evidence>
<feature type="transmembrane region" description="Helical" evidence="1">
    <location>
        <begin position="143"/>
        <end position="162"/>
    </location>
</feature>
<feature type="domain" description="MHYT" evidence="4">
    <location>
        <begin position="11"/>
        <end position="197"/>
    </location>
</feature>
<dbReference type="Pfam" id="PF12860">
    <property type="entry name" value="PAS_7"/>
    <property type="match status" value="1"/>
</dbReference>
<dbReference type="InterPro" id="IPR001633">
    <property type="entry name" value="EAL_dom"/>
</dbReference>
<organism evidence="5 6">
    <name type="scientific">Sphingomonas aerolata</name>
    <dbReference type="NCBI Taxonomy" id="185951"/>
    <lineage>
        <taxon>Bacteria</taxon>
        <taxon>Pseudomonadati</taxon>
        <taxon>Pseudomonadota</taxon>
        <taxon>Alphaproteobacteria</taxon>
        <taxon>Sphingomonadales</taxon>
        <taxon>Sphingomonadaceae</taxon>
        <taxon>Sphingomonas</taxon>
    </lineage>
</organism>
<dbReference type="InterPro" id="IPR000160">
    <property type="entry name" value="GGDEF_dom"/>
</dbReference>
<dbReference type="SUPFAM" id="SSF55785">
    <property type="entry name" value="PYP-like sensor domain (PAS domain)"/>
    <property type="match status" value="1"/>
</dbReference>
<dbReference type="Gene3D" id="3.30.450.20">
    <property type="entry name" value="PAS domain"/>
    <property type="match status" value="1"/>
</dbReference>
<dbReference type="SUPFAM" id="SSF141868">
    <property type="entry name" value="EAL domain-like"/>
    <property type="match status" value="1"/>
</dbReference>
<dbReference type="NCBIfam" id="TIGR00254">
    <property type="entry name" value="GGDEF"/>
    <property type="match status" value="1"/>
</dbReference>
<evidence type="ECO:0000259" key="2">
    <source>
        <dbReference type="PROSITE" id="PS50883"/>
    </source>
</evidence>
<dbReference type="InterPro" id="IPR035965">
    <property type="entry name" value="PAS-like_dom_sf"/>
</dbReference>
<dbReference type="Proteomes" id="UP000240996">
    <property type="component" value="Unassembled WGS sequence"/>
</dbReference>
<evidence type="ECO:0000313" key="6">
    <source>
        <dbReference type="Proteomes" id="UP000240996"/>
    </source>
</evidence>
<dbReference type="InterPro" id="IPR035919">
    <property type="entry name" value="EAL_sf"/>
</dbReference>
<feature type="transmembrane region" description="Helical" evidence="1">
    <location>
        <begin position="86"/>
        <end position="105"/>
    </location>
</feature>
<keyword evidence="1" id="KW-0812">Transmembrane</keyword>
<dbReference type="Pfam" id="PF00563">
    <property type="entry name" value="EAL"/>
    <property type="match status" value="1"/>
</dbReference>
<dbReference type="PANTHER" id="PTHR44757">
    <property type="entry name" value="DIGUANYLATE CYCLASE DGCP"/>
    <property type="match status" value="1"/>
</dbReference>
<name>A0A2T4YP72_9SPHN</name>
<dbReference type="PROSITE" id="PS50883">
    <property type="entry name" value="EAL"/>
    <property type="match status" value="1"/>
</dbReference>
<dbReference type="Pfam" id="PF00990">
    <property type="entry name" value="GGDEF"/>
    <property type="match status" value="1"/>
</dbReference>
<dbReference type="Gene3D" id="3.30.70.270">
    <property type="match status" value="1"/>
</dbReference>
<dbReference type="PANTHER" id="PTHR44757:SF2">
    <property type="entry name" value="BIOFILM ARCHITECTURE MAINTENANCE PROTEIN MBAA"/>
    <property type="match status" value="1"/>
</dbReference>
<keyword evidence="1" id="KW-0472">Membrane</keyword>
<dbReference type="InterPro" id="IPR005330">
    <property type="entry name" value="MHYT_dom"/>
</dbReference>
<dbReference type="EMBL" id="PZZN01000002">
    <property type="protein sequence ID" value="PTM45305.1"/>
    <property type="molecule type" value="Genomic_DNA"/>
</dbReference>
<evidence type="ECO:0000259" key="3">
    <source>
        <dbReference type="PROSITE" id="PS50887"/>
    </source>
</evidence>
<dbReference type="InterPro" id="IPR043128">
    <property type="entry name" value="Rev_trsase/Diguanyl_cyclase"/>
</dbReference>
<evidence type="ECO:0000259" key="4">
    <source>
        <dbReference type="PROSITE" id="PS50924"/>
    </source>
</evidence>
<feature type="transmembrane region" description="Helical" evidence="1">
    <location>
        <begin position="55"/>
        <end position="74"/>
    </location>
</feature>
<keyword evidence="1" id="KW-1133">Transmembrane helix</keyword>
<keyword evidence="6" id="KW-1185">Reference proteome</keyword>
<comment type="caution">
    <text evidence="5">The sequence shown here is derived from an EMBL/GenBank/DDBJ whole genome shotgun (WGS) entry which is preliminary data.</text>
</comment>
<proteinExistence type="predicted"/>
<dbReference type="PROSITE" id="PS50924">
    <property type="entry name" value="MHYT"/>
    <property type="match status" value="1"/>
</dbReference>
<feature type="transmembrane region" description="Helical" evidence="1">
    <location>
        <begin position="12"/>
        <end position="35"/>
    </location>
</feature>
<dbReference type="SMART" id="SM00052">
    <property type="entry name" value="EAL"/>
    <property type="match status" value="1"/>
</dbReference>
<feature type="transmembrane region" description="Helical" evidence="1">
    <location>
        <begin position="174"/>
        <end position="200"/>
    </location>
</feature>
<dbReference type="Gene3D" id="3.20.20.450">
    <property type="entry name" value="EAL domain"/>
    <property type="match status" value="1"/>
</dbReference>
<reference evidence="5 6" key="1">
    <citation type="submission" date="2018-04" db="EMBL/GenBank/DDBJ databases">
        <title>Genomic Encyclopedia of Type Strains, Phase III (KMG-III): the genomes of soil and plant-associated and newly described type strains.</title>
        <authorList>
            <person name="Whitman W."/>
        </authorList>
    </citation>
    <scope>NUCLEOTIDE SEQUENCE [LARGE SCALE GENOMIC DNA]</scope>
    <source>
        <strain evidence="5 6">NW12</strain>
    </source>
</reference>